<dbReference type="AlphaFoldDB" id="A0A517YWY1"/>
<feature type="transmembrane region" description="Helical" evidence="1">
    <location>
        <begin position="225"/>
        <end position="244"/>
    </location>
</feature>
<organism evidence="2 3">
    <name type="scientific">Poriferisphaera corsica</name>
    <dbReference type="NCBI Taxonomy" id="2528020"/>
    <lineage>
        <taxon>Bacteria</taxon>
        <taxon>Pseudomonadati</taxon>
        <taxon>Planctomycetota</taxon>
        <taxon>Phycisphaerae</taxon>
        <taxon>Phycisphaerales</taxon>
        <taxon>Phycisphaeraceae</taxon>
        <taxon>Poriferisphaera</taxon>
    </lineage>
</organism>
<dbReference type="Proteomes" id="UP000317369">
    <property type="component" value="Chromosome"/>
</dbReference>
<keyword evidence="1" id="KW-0472">Membrane</keyword>
<dbReference type="EMBL" id="CP036425">
    <property type="protein sequence ID" value="QDU34722.1"/>
    <property type="molecule type" value="Genomic_DNA"/>
</dbReference>
<feature type="transmembrane region" description="Helical" evidence="1">
    <location>
        <begin position="63"/>
        <end position="84"/>
    </location>
</feature>
<feature type="transmembrane region" description="Helical" evidence="1">
    <location>
        <begin position="200"/>
        <end position="219"/>
    </location>
</feature>
<keyword evidence="3" id="KW-1185">Reference proteome</keyword>
<dbReference type="KEGG" id="pcor:KS4_27960"/>
<feature type="transmembrane region" description="Helical" evidence="1">
    <location>
        <begin position="90"/>
        <end position="114"/>
    </location>
</feature>
<evidence type="ECO:0000256" key="1">
    <source>
        <dbReference type="SAM" id="Phobius"/>
    </source>
</evidence>
<feature type="transmembrane region" description="Helical" evidence="1">
    <location>
        <begin position="134"/>
        <end position="154"/>
    </location>
</feature>
<dbReference type="RefSeq" id="WP_145078961.1">
    <property type="nucleotide sequence ID" value="NZ_CP036425.1"/>
</dbReference>
<keyword evidence="1" id="KW-1133">Transmembrane helix</keyword>
<proteinExistence type="predicted"/>
<evidence type="ECO:0000313" key="2">
    <source>
        <dbReference type="EMBL" id="QDU34722.1"/>
    </source>
</evidence>
<accession>A0A517YWY1</accession>
<sequence>MAGSKLYARDVGLYCIGCGYDLRGMEVKAKCPECGLDVSCSRCYGRAITDAVWTKAVYRGSGLMYWGMIVFGAWIALCIIFGVFIGADSIAVWLPIHGIAACGVALMGLGIWRLATPSERVKGAGMLTSWGIRLVMLAVTGSVFVVLVAAIFQQVKLNQINVYLLMAGLGSVLLLVMLGRLMRVILNQLLCEYLSGWVRGLAYVSAALMVVAPFLLTSTTGGCCFLVIVFVFVLASSLVTMFACKIIHEETADIAQDDRLRGI</sequence>
<name>A0A517YWY1_9BACT</name>
<reference evidence="2 3" key="1">
    <citation type="submission" date="2019-02" db="EMBL/GenBank/DDBJ databases">
        <title>Deep-cultivation of Planctomycetes and their phenomic and genomic characterization uncovers novel biology.</title>
        <authorList>
            <person name="Wiegand S."/>
            <person name="Jogler M."/>
            <person name="Boedeker C."/>
            <person name="Pinto D."/>
            <person name="Vollmers J."/>
            <person name="Rivas-Marin E."/>
            <person name="Kohn T."/>
            <person name="Peeters S.H."/>
            <person name="Heuer A."/>
            <person name="Rast P."/>
            <person name="Oberbeckmann S."/>
            <person name="Bunk B."/>
            <person name="Jeske O."/>
            <person name="Meyerdierks A."/>
            <person name="Storesund J.E."/>
            <person name="Kallscheuer N."/>
            <person name="Luecker S."/>
            <person name="Lage O.M."/>
            <person name="Pohl T."/>
            <person name="Merkel B.J."/>
            <person name="Hornburger P."/>
            <person name="Mueller R.-W."/>
            <person name="Bruemmer F."/>
            <person name="Labrenz M."/>
            <person name="Spormann A.M."/>
            <person name="Op den Camp H."/>
            <person name="Overmann J."/>
            <person name="Amann R."/>
            <person name="Jetten M.S.M."/>
            <person name="Mascher T."/>
            <person name="Medema M.H."/>
            <person name="Devos D.P."/>
            <person name="Kaster A.-K."/>
            <person name="Ovreas L."/>
            <person name="Rohde M."/>
            <person name="Galperin M.Y."/>
            <person name="Jogler C."/>
        </authorList>
    </citation>
    <scope>NUCLEOTIDE SEQUENCE [LARGE SCALE GENOMIC DNA]</scope>
    <source>
        <strain evidence="2 3">KS4</strain>
    </source>
</reference>
<keyword evidence="1" id="KW-0812">Transmembrane</keyword>
<evidence type="ECO:0000313" key="3">
    <source>
        <dbReference type="Proteomes" id="UP000317369"/>
    </source>
</evidence>
<feature type="transmembrane region" description="Helical" evidence="1">
    <location>
        <begin position="160"/>
        <end position="179"/>
    </location>
</feature>
<protein>
    <submittedName>
        <fullName evidence="2">Uncharacterized protein</fullName>
    </submittedName>
</protein>
<gene>
    <name evidence="2" type="ORF">KS4_27960</name>
</gene>